<sequence>MDTGVMGSVAVHLVELFEDDGGRWSSSSSILSSFDVSGSCCAAGVTSDGAITTTVFRDSKAWQKHKSGSSISYSCVVFTYGLLAAGAACLNAALLDAMLHYDVLY</sequence>
<keyword evidence="1" id="KW-0472">Membrane</keyword>
<proteinExistence type="predicted"/>
<feature type="transmembrane region" description="Helical" evidence="1">
    <location>
        <begin position="71"/>
        <end position="95"/>
    </location>
</feature>
<keyword evidence="1" id="KW-1133">Transmembrane helix</keyword>
<evidence type="ECO:0000313" key="3">
    <source>
        <dbReference type="Proteomes" id="UP000324222"/>
    </source>
</evidence>
<evidence type="ECO:0000313" key="2">
    <source>
        <dbReference type="EMBL" id="MPC08787.1"/>
    </source>
</evidence>
<dbReference type="EMBL" id="VSRR010000044">
    <property type="protein sequence ID" value="MPC08787.1"/>
    <property type="molecule type" value="Genomic_DNA"/>
</dbReference>
<dbReference type="Proteomes" id="UP000324222">
    <property type="component" value="Unassembled WGS sequence"/>
</dbReference>
<dbReference type="AlphaFoldDB" id="A0A5B7CH16"/>
<keyword evidence="3" id="KW-1185">Reference proteome</keyword>
<gene>
    <name evidence="2" type="ORF">E2C01_001379</name>
</gene>
<comment type="caution">
    <text evidence="2">The sequence shown here is derived from an EMBL/GenBank/DDBJ whole genome shotgun (WGS) entry which is preliminary data.</text>
</comment>
<name>A0A5B7CH16_PORTR</name>
<accession>A0A5B7CH16</accession>
<reference evidence="2 3" key="1">
    <citation type="submission" date="2019-05" db="EMBL/GenBank/DDBJ databases">
        <title>Another draft genome of Portunus trituberculatus and its Hox gene families provides insights of decapod evolution.</title>
        <authorList>
            <person name="Jeong J.-H."/>
            <person name="Song I."/>
            <person name="Kim S."/>
            <person name="Choi T."/>
            <person name="Kim D."/>
            <person name="Ryu S."/>
            <person name="Kim W."/>
        </authorList>
    </citation>
    <scope>NUCLEOTIDE SEQUENCE [LARGE SCALE GENOMIC DNA]</scope>
    <source>
        <tissue evidence="2">Muscle</tissue>
    </source>
</reference>
<organism evidence="2 3">
    <name type="scientific">Portunus trituberculatus</name>
    <name type="common">Swimming crab</name>
    <name type="synonym">Neptunus trituberculatus</name>
    <dbReference type="NCBI Taxonomy" id="210409"/>
    <lineage>
        <taxon>Eukaryota</taxon>
        <taxon>Metazoa</taxon>
        <taxon>Ecdysozoa</taxon>
        <taxon>Arthropoda</taxon>
        <taxon>Crustacea</taxon>
        <taxon>Multicrustacea</taxon>
        <taxon>Malacostraca</taxon>
        <taxon>Eumalacostraca</taxon>
        <taxon>Eucarida</taxon>
        <taxon>Decapoda</taxon>
        <taxon>Pleocyemata</taxon>
        <taxon>Brachyura</taxon>
        <taxon>Eubrachyura</taxon>
        <taxon>Portunoidea</taxon>
        <taxon>Portunidae</taxon>
        <taxon>Portuninae</taxon>
        <taxon>Portunus</taxon>
    </lineage>
</organism>
<keyword evidence="1" id="KW-0812">Transmembrane</keyword>
<protein>
    <submittedName>
        <fullName evidence="2">Uncharacterized protein</fullName>
    </submittedName>
</protein>
<evidence type="ECO:0000256" key="1">
    <source>
        <dbReference type="SAM" id="Phobius"/>
    </source>
</evidence>